<name>A0A9Q4XY05_CLOBO</name>
<keyword evidence="1" id="KW-0472">Membrane</keyword>
<dbReference type="RefSeq" id="WP_222671065.1">
    <property type="nucleotide sequence ID" value="NZ_JACBCZ010000015.1"/>
</dbReference>
<dbReference type="EMBL" id="SXDK01000035">
    <property type="protein sequence ID" value="NFU61051.1"/>
    <property type="molecule type" value="Genomic_DNA"/>
</dbReference>
<proteinExistence type="predicted"/>
<feature type="transmembrane region" description="Helical" evidence="1">
    <location>
        <begin position="12"/>
        <end position="29"/>
    </location>
</feature>
<protein>
    <submittedName>
        <fullName evidence="2">Uncharacterized protein</fullName>
    </submittedName>
</protein>
<keyword evidence="1" id="KW-0812">Transmembrane</keyword>
<gene>
    <name evidence="2" type="ORF">FDF67_12925</name>
</gene>
<accession>A0A9Q4XY05</accession>
<evidence type="ECO:0000313" key="2">
    <source>
        <dbReference type="EMBL" id="NFU61051.1"/>
    </source>
</evidence>
<organism evidence="2 3">
    <name type="scientific">Clostridium botulinum</name>
    <dbReference type="NCBI Taxonomy" id="1491"/>
    <lineage>
        <taxon>Bacteria</taxon>
        <taxon>Bacillati</taxon>
        <taxon>Bacillota</taxon>
        <taxon>Clostridia</taxon>
        <taxon>Eubacteriales</taxon>
        <taxon>Clostridiaceae</taxon>
        <taxon>Clostridium</taxon>
    </lineage>
</organism>
<keyword evidence="1" id="KW-1133">Transmembrane helix</keyword>
<evidence type="ECO:0000256" key="1">
    <source>
        <dbReference type="SAM" id="Phobius"/>
    </source>
</evidence>
<sequence length="87" mass="10019">MLYSFLIKFGNVIIKALGVVLTGLLSILPNSPFEKYIIQNNYIRQFIGYINYFVPVAEMLIVLESWCVAIAVYYGVQIVLRWLKAIE</sequence>
<dbReference type="AlphaFoldDB" id="A0A9Q4XY05"/>
<feature type="transmembrane region" description="Helical" evidence="1">
    <location>
        <begin position="49"/>
        <end position="76"/>
    </location>
</feature>
<comment type="caution">
    <text evidence="2">The sequence shown here is derived from an EMBL/GenBank/DDBJ whole genome shotgun (WGS) entry which is preliminary data.</text>
</comment>
<evidence type="ECO:0000313" key="3">
    <source>
        <dbReference type="Proteomes" id="UP000785180"/>
    </source>
</evidence>
<dbReference type="Proteomes" id="UP000785180">
    <property type="component" value="Unassembled WGS sequence"/>
</dbReference>
<reference evidence="2" key="1">
    <citation type="submission" date="2019-04" db="EMBL/GenBank/DDBJ databases">
        <title>Genome sequencing of Clostridium botulinum Groups I-IV and Clostridium butyricum.</title>
        <authorList>
            <person name="Brunt J."/>
            <person name="Van Vliet A.H.M."/>
            <person name="Stringer S.C."/>
            <person name="Carter A.T."/>
            <person name="Peck M.W."/>
        </authorList>
    </citation>
    <scope>NUCLEOTIDE SEQUENCE</scope>
    <source>
        <strain evidence="2">7221C</strain>
    </source>
</reference>